<protein>
    <submittedName>
        <fullName evidence="1">Uncharacterized protein</fullName>
    </submittedName>
</protein>
<accession>A0ACC0A8V5</accession>
<dbReference type="EMBL" id="CM044706">
    <property type="protein sequence ID" value="KAI5657021.1"/>
    <property type="molecule type" value="Genomic_DNA"/>
</dbReference>
<organism evidence="1 2">
    <name type="scientific">Catharanthus roseus</name>
    <name type="common">Madagascar periwinkle</name>
    <name type="synonym">Vinca rosea</name>
    <dbReference type="NCBI Taxonomy" id="4058"/>
    <lineage>
        <taxon>Eukaryota</taxon>
        <taxon>Viridiplantae</taxon>
        <taxon>Streptophyta</taxon>
        <taxon>Embryophyta</taxon>
        <taxon>Tracheophyta</taxon>
        <taxon>Spermatophyta</taxon>
        <taxon>Magnoliopsida</taxon>
        <taxon>eudicotyledons</taxon>
        <taxon>Gunneridae</taxon>
        <taxon>Pentapetalae</taxon>
        <taxon>asterids</taxon>
        <taxon>lamiids</taxon>
        <taxon>Gentianales</taxon>
        <taxon>Apocynaceae</taxon>
        <taxon>Rauvolfioideae</taxon>
        <taxon>Vinceae</taxon>
        <taxon>Catharanthinae</taxon>
        <taxon>Catharanthus</taxon>
    </lineage>
</organism>
<evidence type="ECO:0000313" key="2">
    <source>
        <dbReference type="Proteomes" id="UP001060085"/>
    </source>
</evidence>
<keyword evidence="2" id="KW-1185">Reference proteome</keyword>
<comment type="caution">
    <text evidence="1">The sequence shown here is derived from an EMBL/GenBank/DDBJ whole genome shotgun (WGS) entry which is preliminary data.</text>
</comment>
<reference evidence="2" key="1">
    <citation type="journal article" date="2023" name="Nat. Plants">
        <title>Single-cell RNA sequencing provides a high-resolution roadmap for understanding the multicellular compartmentation of specialized metabolism.</title>
        <authorList>
            <person name="Sun S."/>
            <person name="Shen X."/>
            <person name="Li Y."/>
            <person name="Li Y."/>
            <person name="Wang S."/>
            <person name="Li R."/>
            <person name="Zhang H."/>
            <person name="Shen G."/>
            <person name="Guo B."/>
            <person name="Wei J."/>
            <person name="Xu J."/>
            <person name="St-Pierre B."/>
            <person name="Chen S."/>
            <person name="Sun C."/>
        </authorList>
    </citation>
    <scope>NUCLEOTIDE SEQUENCE [LARGE SCALE GENOMIC DNA]</scope>
</reference>
<gene>
    <name evidence="1" type="ORF">M9H77_25814</name>
</gene>
<sequence>MGSSALLDYALFQLTPTRTRCDLVVVYGGKNEKIASGLVETFVSHLKFAKDQVLKGGYSITLRPPNPTAFWFTKPTFQRVVRFISTPEILERFVHIEREILQIENSIQSNEVSNTNIKGHAAADGVHDKPANFPKLTIGAERDDDAAAEETSKLHLQRLLNTRKALLRKEQAMAYARAVVAGFEMDILENLICFADVFGASRLREACVQFKELYKKKHTDGQWMEELAAMKALSSQDLPYAGTPGIILAYENAAVNSINNDTSPDKISSPPNSDCTKENKLGGSAELPPKVQLQMPWPNQISQYMYSQSPNQQLPLYQGYPFPPFFPGHMHWPQSMENHANGNVQEFNRHRHQKSSRKKEKTSGAEGTETSEDDEQTESSDSGSDADSDTDKKQERKHSSGGTPRGKKNKKKSSKTVVIRNINYITSKKTNGIKLGMSDDSSSNEALEEGSIRKEVADATQNLAAEICEEDGKNNNWSAFQTLLRSQEESISDRAQQQHNTNFQDEHLANFPRFDDEISQDIMHSVNLGALKDKKQNLISDDSVLLTPNQIAHEGNVNSVNFANGENLCPNMKKINYEEAPIVSNGLEESGGNSLAAPSDFASEETVIRRNREEDWFIANHSENILNQESEQVIFGDNMSLSFVGGSCLIETSKNSIAIDDSFMVQTRSEVEDPCNSLWRTDIDSVVEWTDTHHQSADSNTVEPRSRNSGINEPDDLCVMLVRDTSLVSTEKSWTPEMDYSMEMCITEVDKKTDAMEIKDQTEDKLPTNGKPTNTKKNIGPTTKKPLKDVIAKSKKPQPPSRLMTQKSKLETEEEIRRRMEEQLIERQKRIAERTAASGGLTSAASKRLSGGNKPAPPKLDKHKPQSKVRQTKI</sequence>
<evidence type="ECO:0000313" key="1">
    <source>
        <dbReference type="EMBL" id="KAI5657021.1"/>
    </source>
</evidence>
<dbReference type="Proteomes" id="UP001060085">
    <property type="component" value="Linkage Group LG06"/>
</dbReference>
<proteinExistence type="predicted"/>
<name>A0ACC0A8V5_CATRO</name>